<proteinExistence type="inferred from homology"/>
<evidence type="ECO:0000256" key="2">
    <source>
        <dbReference type="ARBA" id="ARBA00006434"/>
    </source>
</evidence>
<dbReference type="GO" id="GO:0005298">
    <property type="term" value="F:proline:sodium symporter activity"/>
    <property type="evidence" value="ECO:0007669"/>
    <property type="project" value="UniProtKB-UniRule"/>
</dbReference>
<feature type="transmembrane region" description="Helical" evidence="10">
    <location>
        <begin position="274"/>
        <end position="295"/>
    </location>
</feature>
<feature type="transmembrane region" description="Helical" evidence="10">
    <location>
        <begin position="73"/>
        <end position="92"/>
    </location>
</feature>
<evidence type="ECO:0000256" key="9">
    <source>
        <dbReference type="RuleBase" id="RU362091"/>
    </source>
</evidence>
<dbReference type="Pfam" id="PF00474">
    <property type="entry name" value="SSF"/>
    <property type="match status" value="1"/>
</dbReference>
<evidence type="ECO:0000256" key="5">
    <source>
        <dbReference type="ARBA" id="ARBA00022692"/>
    </source>
</evidence>
<keyword evidence="10" id="KW-0406">Ion transport</keyword>
<dbReference type="PROSITE" id="PS00456">
    <property type="entry name" value="NA_SOLUT_SYMP_1"/>
    <property type="match status" value="1"/>
</dbReference>
<dbReference type="EMBL" id="JNVC02000002">
    <property type="protein sequence ID" value="KEZ53397.1"/>
    <property type="molecule type" value="Genomic_DNA"/>
</dbReference>
<dbReference type="GO" id="GO:0031402">
    <property type="term" value="F:sodium ion binding"/>
    <property type="evidence" value="ECO:0007669"/>
    <property type="project" value="UniProtKB-UniRule"/>
</dbReference>
<organism evidence="11 12">
    <name type="scientific">Metabacillus indicus</name>
    <name type="common">Bacillus indicus</name>
    <dbReference type="NCBI Taxonomy" id="246786"/>
    <lineage>
        <taxon>Bacteria</taxon>
        <taxon>Bacillati</taxon>
        <taxon>Bacillota</taxon>
        <taxon>Bacilli</taxon>
        <taxon>Bacillales</taxon>
        <taxon>Bacillaceae</taxon>
        <taxon>Metabacillus</taxon>
    </lineage>
</organism>
<dbReference type="InterPro" id="IPR001734">
    <property type="entry name" value="Na/solute_symporter"/>
</dbReference>
<comment type="subcellular location">
    <subcellularLocation>
        <location evidence="1 10">Cell membrane</location>
        <topology evidence="1 10">Multi-pass membrane protein</topology>
    </subcellularLocation>
</comment>
<evidence type="ECO:0000256" key="8">
    <source>
        <dbReference type="ARBA" id="ARBA00033708"/>
    </source>
</evidence>
<dbReference type="PANTHER" id="PTHR48086">
    <property type="entry name" value="SODIUM/PROLINE SYMPORTER-RELATED"/>
    <property type="match status" value="1"/>
</dbReference>
<sequence>METGTLISLGIYFVGMLLIGLYAYKKSTDDVSGYMLGGRGLGPAVTALSAGASDMSGWMLMGLPGAMYTTGLSSMWIAVGLTVGAYANYLLVAPRLRTYTEVADDSITIPDYFENRFKDKTRILRFVSAIVILIFFTLYTSAGLVSGGLLFESSFGLDYTTGMLITAGVVVAYTLFGGFLAVSLTDFVQGVIMFLALILVPIVAFTNLGGVGPTFDVIRDIDPKYLDVFRGTTVLGLLGFLAWGLGYFGQPHIIVRFMAISSIKELKPARRIGMGWMIISVFGAMLTGLVGIAYVNQTATTLADPETIFIKFAQVLFHPLITGFLLAAILAAIMSTISSQLLVTSSALTEDFYRTFFRRSAGDKELVLIGRLSVLLVAIIGVLLSLTPSDTILSLVGYAWAGFGSAFGPAVLLSLYWKRMTKWGALAGMIVGAVTVLIWVNVPVLKETVYEMIPGFFLSLIAVYLVSLFTSRPSKRVQNVFTEMEETLEEETK</sequence>
<feature type="transmembrane region" description="Helical" evidence="10">
    <location>
        <begin position="6"/>
        <end position="24"/>
    </location>
</feature>
<dbReference type="InterPro" id="IPR038377">
    <property type="entry name" value="Na/Glc_symporter_sf"/>
</dbReference>
<feature type="transmembrane region" description="Helical" evidence="10">
    <location>
        <begin position="126"/>
        <end position="151"/>
    </location>
</feature>
<keyword evidence="4 10" id="KW-1003">Cell membrane</keyword>
<accession>A0A084H1D5</accession>
<evidence type="ECO:0000256" key="4">
    <source>
        <dbReference type="ARBA" id="ARBA00022475"/>
    </source>
</evidence>
<feature type="transmembrane region" description="Helical" evidence="10">
    <location>
        <begin position="228"/>
        <end position="248"/>
    </location>
</feature>
<keyword evidence="5 10" id="KW-0812">Transmembrane</keyword>
<protein>
    <recommendedName>
        <fullName evidence="10">Sodium/proline symporter</fullName>
    </recommendedName>
    <alternativeName>
        <fullName evidence="10">Proline permease</fullName>
    </alternativeName>
</protein>
<keyword evidence="10" id="KW-0029">Amino-acid transport</keyword>
<feature type="transmembrane region" description="Helical" evidence="10">
    <location>
        <begin position="392"/>
        <end position="416"/>
    </location>
</feature>
<dbReference type="InterPro" id="IPR018212">
    <property type="entry name" value="Na/solute_symporter_CS"/>
</dbReference>
<gene>
    <name evidence="11" type="ORF">GS18_0207315</name>
</gene>
<dbReference type="PROSITE" id="PS00457">
    <property type="entry name" value="NA_SOLUT_SYMP_2"/>
    <property type="match status" value="1"/>
</dbReference>
<dbReference type="GO" id="GO:0015193">
    <property type="term" value="F:L-proline transmembrane transporter activity"/>
    <property type="evidence" value="ECO:0007669"/>
    <property type="project" value="TreeGrafter"/>
</dbReference>
<comment type="caution">
    <text evidence="11">The sequence shown here is derived from an EMBL/GenBank/DDBJ whole genome shotgun (WGS) entry which is preliminary data.</text>
</comment>
<keyword evidence="6 10" id="KW-1133">Transmembrane helix</keyword>
<feature type="transmembrane region" description="Helical" evidence="10">
    <location>
        <begin position="452"/>
        <end position="470"/>
    </location>
</feature>
<feature type="transmembrane region" description="Helical" evidence="10">
    <location>
        <begin position="163"/>
        <end position="184"/>
    </location>
</feature>
<comment type="catalytic activity">
    <reaction evidence="8">
        <text>L-proline(in) + Na(+)(in) = L-proline(out) + Na(+)(out)</text>
        <dbReference type="Rhea" id="RHEA:28967"/>
        <dbReference type="ChEBI" id="CHEBI:29101"/>
        <dbReference type="ChEBI" id="CHEBI:60039"/>
    </reaction>
</comment>
<dbReference type="GO" id="GO:0015824">
    <property type="term" value="P:proline transport"/>
    <property type="evidence" value="ECO:0007669"/>
    <property type="project" value="UniProtKB-UniRule"/>
</dbReference>
<evidence type="ECO:0000256" key="10">
    <source>
        <dbReference type="RuleBase" id="RU366012"/>
    </source>
</evidence>
<feature type="transmembrane region" description="Helical" evidence="10">
    <location>
        <begin position="423"/>
        <end position="440"/>
    </location>
</feature>
<dbReference type="PROSITE" id="PS50283">
    <property type="entry name" value="NA_SOLUT_SYMP_3"/>
    <property type="match status" value="1"/>
</dbReference>
<keyword evidence="7 10" id="KW-0472">Membrane</keyword>
<dbReference type="InterPro" id="IPR050277">
    <property type="entry name" value="Sodium:Solute_Symporter"/>
</dbReference>
<dbReference type="Proteomes" id="UP000028549">
    <property type="component" value="Unassembled WGS sequence"/>
</dbReference>
<evidence type="ECO:0000256" key="7">
    <source>
        <dbReference type="ARBA" id="ARBA00023136"/>
    </source>
</evidence>
<evidence type="ECO:0000313" key="11">
    <source>
        <dbReference type="EMBL" id="KEZ53397.1"/>
    </source>
</evidence>
<dbReference type="STRING" id="246786.GS18_0207315"/>
<dbReference type="InterPro" id="IPR011851">
    <property type="entry name" value="Na/Pro_symporter"/>
</dbReference>
<dbReference type="Gene3D" id="1.20.1730.10">
    <property type="entry name" value="Sodium/glucose cotransporter"/>
    <property type="match status" value="1"/>
</dbReference>
<evidence type="ECO:0000256" key="1">
    <source>
        <dbReference type="ARBA" id="ARBA00004651"/>
    </source>
</evidence>
<dbReference type="NCBIfam" id="TIGR00813">
    <property type="entry name" value="sss"/>
    <property type="match status" value="1"/>
</dbReference>
<feature type="transmembrane region" description="Helical" evidence="10">
    <location>
        <begin position="315"/>
        <end position="337"/>
    </location>
</feature>
<dbReference type="RefSeq" id="WP_029285508.1">
    <property type="nucleotide sequence ID" value="NZ_JNVC02000002.1"/>
</dbReference>
<comment type="function">
    <text evidence="10">Catalyzes the sodium-dependent uptake of extracellular L-proline.</text>
</comment>
<keyword evidence="3 10" id="KW-0813">Transport</keyword>
<keyword evidence="10" id="KW-0739">Sodium transport</keyword>
<dbReference type="FunFam" id="1.20.1730.10:FF:000002">
    <property type="entry name" value="Sodium/proline symporter"/>
    <property type="match status" value="1"/>
</dbReference>
<keyword evidence="10" id="KW-0915">Sodium</keyword>
<keyword evidence="10" id="KW-0769">Symport</keyword>
<dbReference type="GO" id="GO:0005886">
    <property type="term" value="C:plasma membrane"/>
    <property type="evidence" value="ECO:0007669"/>
    <property type="project" value="UniProtKB-SubCell"/>
</dbReference>
<evidence type="ECO:0000313" key="12">
    <source>
        <dbReference type="Proteomes" id="UP000028549"/>
    </source>
</evidence>
<evidence type="ECO:0000256" key="6">
    <source>
        <dbReference type="ARBA" id="ARBA00022989"/>
    </source>
</evidence>
<dbReference type="NCBIfam" id="TIGR02121">
    <property type="entry name" value="Na_Pro_sym"/>
    <property type="match status" value="1"/>
</dbReference>
<keyword evidence="12" id="KW-1185">Reference proteome</keyword>
<comment type="similarity">
    <text evidence="2 9">Belongs to the sodium:solute symporter (SSF) (TC 2.A.21) family.</text>
</comment>
<dbReference type="AlphaFoldDB" id="A0A084H1D5"/>
<dbReference type="PANTHER" id="PTHR48086:SF1">
    <property type="entry name" value="OSMOREGULATED PROLINE TRANSPORTER OPUE"/>
    <property type="match status" value="1"/>
</dbReference>
<dbReference type="CDD" id="cd11475">
    <property type="entry name" value="SLC5sbd_PutP"/>
    <property type="match status" value="1"/>
</dbReference>
<evidence type="ECO:0000256" key="3">
    <source>
        <dbReference type="ARBA" id="ARBA00022448"/>
    </source>
</evidence>
<name>A0A084H1D5_METID</name>
<feature type="transmembrane region" description="Helical" evidence="10">
    <location>
        <begin position="36"/>
        <end position="53"/>
    </location>
</feature>
<feature type="transmembrane region" description="Helical" evidence="10">
    <location>
        <begin position="191"/>
        <end position="208"/>
    </location>
</feature>
<feature type="transmembrane region" description="Helical" evidence="10">
    <location>
        <begin position="366"/>
        <end position="386"/>
    </location>
</feature>
<reference evidence="11 12" key="1">
    <citation type="journal article" date="2005" name="Int. J. Syst. Evol. Microbiol.">
        <title>Bacillus cibi sp. nov., isolated from jeotgal, a traditional Korean fermented seafood.</title>
        <authorList>
            <person name="Yoon J.H."/>
            <person name="Lee C.H."/>
            <person name="Oh T.K."/>
        </authorList>
    </citation>
    <scope>NUCLEOTIDE SEQUENCE [LARGE SCALE GENOMIC DNA]</scope>
    <source>
        <strain evidence="11 12">DSM 16189</strain>
    </source>
</reference>
<dbReference type="OrthoDB" id="9810181at2"/>